<evidence type="ECO:0000313" key="2">
    <source>
        <dbReference type="Proteomes" id="UP000006868"/>
    </source>
</evidence>
<dbReference type="RefSeq" id="WP_013386185.1">
    <property type="nucleotide sequence ID" value="NC_014628.2"/>
</dbReference>
<sequence length="88" mass="10387">MENEQPFFITWFESDKAELIEDIMDARNIPMDMVPTPANIREQEDYVMVCKDAFQVRMGIDRVLLLGSIDFPKETRCFNERGVLLWVK</sequence>
<dbReference type="AlphaFoldDB" id="E3EK62"/>
<protein>
    <submittedName>
        <fullName evidence="1">Uncharacterized protein</fullName>
    </submittedName>
</protein>
<gene>
    <name evidence="1" type="ORF">PPSC2_26305</name>
</gene>
<organism evidence="1 2">
    <name type="scientific">Paenibacillus polymyxa (strain SC2)</name>
    <name type="common">Bacillus polymyxa</name>
    <dbReference type="NCBI Taxonomy" id="886882"/>
    <lineage>
        <taxon>Bacteria</taxon>
        <taxon>Bacillati</taxon>
        <taxon>Bacillota</taxon>
        <taxon>Bacilli</taxon>
        <taxon>Bacillales</taxon>
        <taxon>Paenibacillaceae</taxon>
        <taxon>Paenibacillus</taxon>
    </lineage>
</organism>
<keyword evidence="1" id="KW-0614">Plasmid</keyword>
<dbReference type="PATRIC" id="fig|886882.15.peg.5541"/>
<evidence type="ECO:0000313" key="1">
    <source>
        <dbReference type="EMBL" id="ADO59771.1"/>
    </source>
</evidence>
<dbReference type="Proteomes" id="UP000006868">
    <property type="component" value="Plasmid pSC2"/>
</dbReference>
<reference evidence="1 2" key="1">
    <citation type="journal article" date="2011" name="J. Bacteriol.">
        <title>Complete genome sequence of Paenibacillus polymyxa SC2, a strain of plant growth-promoting Rhizobacterium with broad-spectrum antimicrobial activity.</title>
        <authorList>
            <person name="Ma M."/>
            <person name="Wang C."/>
            <person name="Ding Y."/>
            <person name="Li L."/>
            <person name="Shen D."/>
            <person name="Jiang X."/>
            <person name="Guan D."/>
            <person name="Cao F."/>
            <person name="Chen H."/>
            <person name="Feng R."/>
            <person name="Wang X."/>
            <person name="Ge Y."/>
            <person name="Yao L."/>
            <person name="Bing X."/>
            <person name="Yang X."/>
            <person name="Li J."/>
            <person name="Du B."/>
        </authorList>
    </citation>
    <scope>NUCLEOTIDE SEQUENCE [LARGE SCALE GENOMIC DNA]</scope>
    <source>
        <strain evidence="1 2">SC2</strain>
        <plasmid evidence="2">pSC2</plasmid>
    </source>
</reference>
<dbReference type="KEGG" id="ppm:PPSC2_26305"/>
<dbReference type="HOGENOM" id="CLU_2466134_0_0_9"/>
<name>E3EK62_PAEPS</name>
<proteinExistence type="predicted"/>
<dbReference type="EMBL" id="CP002214">
    <property type="protein sequence ID" value="ADO59771.1"/>
    <property type="molecule type" value="Genomic_DNA"/>
</dbReference>
<accession>E3EK62</accession>
<geneLocation type="plasmid" evidence="1 2">
    <name>pSC2</name>
</geneLocation>